<keyword evidence="6 8" id="KW-1133">Transmembrane helix</keyword>
<dbReference type="InterPro" id="IPR036640">
    <property type="entry name" value="ABC1_TM_sf"/>
</dbReference>
<proteinExistence type="inferred from homology"/>
<evidence type="ECO:0000256" key="8">
    <source>
        <dbReference type="SAM" id="Phobius"/>
    </source>
</evidence>
<reference evidence="11" key="1">
    <citation type="submission" date="2023-04" db="EMBL/GenBank/DDBJ databases">
        <title>Genomes of recent Mycoplasma hyosynoviae isolates 2023.</title>
        <authorList>
            <person name="Spergser J."/>
        </authorList>
    </citation>
    <scope>NUCLEOTIDE SEQUENCE</scope>
    <source>
        <strain evidence="11">SN1J23N</strain>
    </source>
</reference>
<feature type="domain" description="ABC transmembrane type-1" evidence="9">
    <location>
        <begin position="159"/>
        <end position="440"/>
    </location>
</feature>
<evidence type="ECO:0000256" key="2">
    <source>
        <dbReference type="ARBA" id="ARBA00005417"/>
    </source>
</evidence>
<dbReference type="Pfam" id="PF00664">
    <property type="entry name" value="ABC_membrane"/>
    <property type="match status" value="1"/>
</dbReference>
<dbReference type="PANTHER" id="PTHR43394:SF1">
    <property type="entry name" value="ATP-BINDING CASSETTE SUB-FAMILY B MEMBER 10, MITOCHONDRIAL"/>
    <property type="match status" value="1"/>
</dbReference>
<dbReference type="InterPro" id="IPR011527">
    <property type="entry name" value="ABC1_TM_dom"/>
</dbReference>
<dbReference type="InterPro" id="IPR017871">
    <property type="entry name" value="ABC_transporter-like_CS"/>
</dbReference>
<dbReference type="EMBL" id="JASBCP010000003">
    <property type="protein sequence ID" value="MDI3048050.1"/>
    <property type="molecule type" value="Genomic_DNA"/>
</dbReference>
<dbReference type="InterPro" id="IPR003439">
    <property type="entry name" value="ABC_transporter-like_ATP-bd"/>
</dbReference>
<dbReference type="InterPro" id="IPR005074">
    <property type="entry name" value="Peptidase_C39"/>
</dbReference>
<accession>A0AAP4ALN4</accession>
<dbReference type="PROSITE" id="PS50929">
    <property type="entry name" value="ABC_TM1F"/>
    <property type="match status" value="1"/>
</dbReference>
<dbReference type="GO" id="GO:0005886">
    <property type="term" value="C:plasma membrane"/>
    <property type="evidence" value="ECO:0007669"/>
    <property type="project" value="UniProtKB-SubCell"/>
</dbReference>
<evidence type="ECO:0000313" key="11">
    <source>
        <dbReference type="EMBL" id="MDI3048050.1"/>
    </source>
</evidence>
<dbReference type="GO" id="GO:0015421">
    <property type="term" value="F:ABC-type oligopeptide transporter activity"/>
    <property type="evidence" value="ECO:0007669"/>
    <property type="project" value="TreeGrafter"/>
</dbReference>
<dbReference type="RefSeq" id="WP_282208609.1">
    <property type="nucleotide sequence ID" value="NZ_JASBCP010000003.1"/>
</dbReference>
<keyword evidence="5" id="KW-0645">Protease</keyword>
<keyword evidence="4" id="KW-0378">Hydrolase</keyword>
<evidence type="ECO:0000259" key="9">
    <source>
        <dbReference type="PROSITE" id="PS50929"/>
    </source>
</evidence>
<feature type="transmembrane region" description="Helical" evidence="8">
    <location>
        <begin position="295"/>
        <end position="315"/>
    </location>
</feature>
<feature type="domain" description="Peptidase C39" evidence="10">
    <location>
        <begin position="6"/>
        <end position="131"/>
    </location>
</feature>
<sequence length="674" mass="78662">MRLKMQLDEKDCGLIVLQGFYKMFYKKWLDINLLKQKINYGQNGISLYDLNSLASKLGISLNVMEGDFESFLNLKIDGEFFTIINDNNYYHYVVVEEKTQNHIYINDPAKGKIKIPIDKFKSKYLNIVITVSKSNTEDLSYTSKNFKNDFLVKNIGYVILITFISFLSQALFFASSFFIKYIVDKVIVEGKNDLLIKISLVFGWIIVLRLIANLFNTILQQNIFSRIRKEILELFFRKTLNGKSEMLEKISKSDFMQRLSTIDQISHYYANIINLVFCNLVSIILIFLGMGSINWRLLLISITFVLISIAISFIFNKRVHRQYPKIVSNNIEIINKNLEIFLNNIYSKNPTYKTQIVSEVQNNIKTLQSNNFALWKTINIKDLASKFLNVIVQFIVVYLGTKYVIYGDITLGDFLLFNTIISFLVTPSDELVEIIINSATNKENISRLNFILFIEEESESKDKQIIGKIQSIKFEDFSFAYNVKNIFENLNIEITENKIVDGKNGIGKTTLFKLIFGIYNSYEGNILVNGVNIKDIDLQKYREKIFINSNNVYFPNQYILEYITCNNKFAINRFKLNIEKYKLDKLLNNFNLRIDEKITSGGMFLSSGQRQLLNILKLFCFEYDVILLDEALENIDKKNWQFLKKAILKEQKDALFIETSHCNRYINKSDKIYF</sequence>
<evidence type="ECO:0000256" key="5">
    <source>
        <dbReference type="ARBA" id="ARBA00022807"/>
    </source>
</evidence>
<dbReference type="InterPro" id="IPR027417">
    <property type="entry name" value="P-loop_NTPase"/>
</dbReference>
<keyword evidence="7 8" id="KW-0472">Membrane</keyword>
<evidence type="ECO:0000256" key="4">
    <source>
        <dbReference type="ARBA" id="ARBA00022801"/>
    </source>
</evidence>
<evidence type="ECO:0000256" key="6">
    <source>
        <dbReference type="ARBA" id="ARBA00022989"/>
    </source>
</evidence>
<dbReference type="Gene3D" id="3.40.50.300">
    <property type="entry name" value="P-loop containing nucleotide triphosphate hydrolases"/>
    <property type="match status" value="1"/>
</dbReference>
<comment type="similarity">
    <text evidence="2">Belongs to the ABC transporter superfamily.</text>
</comment>
<dbReference type="Pfam" id="PF03412">
    <property type="entry name" value="Peptidase_C39"/>
    <property type="match status" value="1"/>
</dbReference>
<evidence type="ECO:0000256" key="1">
    <source>
        <dbReference type="ARBA" id="ARBA00004651"/>
    </source>
</evidence>
<dbReference type="Proteomes" id="UP001233782">
    <property type="component" value="Unassembled WGS sequence"/>
</dbReference>
<feature type="transmembrane region" description="Helical" evidence="8">
    <location>
        <begin position="268"/>
        <end position="289"/>
    </location>
</feature>
<dbReference type="PROSITE" id="PS00211">
    <property type="entry name" value="ABC_TRANSPORTER_1"/>
    <property type="match status" value="1"/>
</dbReference>
<dbReference type="SUPFAM" id="SSF52540">
    <property type="entry name" value="P-loop containing nucleoside triphosphate hydrolases"/>
    <property type="match status" value="1"/>
</dbReference>
<feature type="transmembrane region" description="Helical" evidence="8">
    <location>
        <begin position="194"/>
        <end position="219"/>
    </location>
</feature>
<dbReference type="AlphaFoldDB" id="A0AAP4ALN4"/>
<dbReference type="Gene3D" id="1.20.1560.10">
    <property type="entry name" value="ABC transporter type 1, transmembrane domain"/>
    <property type="match status" value="1"/>
</dbReference>
<dbReference type="PROSITE" id="PS50990">
    <property type="entry name" value="PEPTIDASE_C39"/>
    <property type="match status" value="1"/>
</dbReference>
<evidence type="ECO:0000256" key="3">
    <source>
        <dbReference type="ARBA" id="ARBA00022692"/>
    </source>
</evidence>
<keyword evidence="5" id="KW-0788">Thiol protease</keyword>
<evidence type="ECO:0000256" key="7">
    <source>
        <dbReference type="ARBA" id="ARBA00023136"/>
    </source>
</evidence>
<dbReference type="PANTHER" id="PTHR43394">
    <property type="entry name" value="ATP-DEPENDENT PERMEASE MDL1, MITOCHONDRIAL"/>
    <property type="match status" value="1"/>
</dbReference>
<dbReference type="GO" id="GO:0016887">
    <property type="term" value="F:ATP hydrolysis activity"/>
    <property type="evidence" value="ECO:0007669"/>
    <property type="project" value="InterPro"/>
</dbReference>
<evidence type="ECO:0000313" key="12">
    <source>
        <dbReference type="Proteomes" id="UP001233782"/>
    </source>
</evidence>
<comment type="subcellular location">
    <subcellularLocation>
        <location evidence="1">Cell membrane</location>
        <topology evidence="1">Multi-pass membrane protein</topology>
    </subcellularLocation>
</comment>
<dbReference type="InterPro" id="IPR039421">
    <property type="entry name" value="Type_1_exporter"/>
</dbReference>
<protein>
    <submittedName>
        <fullName evidence="11">Cysteine peptidase family C39 domain-containing protein</fullName>
    </submittedName>
</protein>
<keyword evidence="3 8" id="KW-0812">Transmembrane</keyword>
<dbReference type="GO" id="GO:0005524">
    <property type="term" value="F:ATP binding"/>
    <property type="evidence" value="ECO:0007669"/>
    <property type="project" value="InterPro"/>
</dbReference>
<dbReference type="GO" id="GO:0006508">
    <property type="term" value="P:proteolysis"/>
    <property type="evidence" value="ECO:0007669"/>
    <property type="project" value="InterPro"/>
</dbReference>
<name>A0AAP4ALN4_9BACT</name>
<comment type="caution">
    <text evidence="11">The sequence shown here is derived from an EMBL/GenBank/DDBJ whole genome shotgun (WGS) entry which is preliminary data.</text>
</comment>
<organism evidence="11 12">
    <name type="scientific">Metamycoplasma hyosynoviae</name>
    <dbReference type="NCBI Taxonomy" id="29559"/>
    <lineage>
        <taxon>Bacteria</taxon>
        <taxon>Bacillati</taxon>
        <taxon>Mycoplasmatota</taxon>
        <taxon>Mycoplasmoidales</taxon>
        <taxon>Metamycoplasmataceae</taxon>
        <taxon>Metamycoplasma</taxon>
    </lineage>
</organism>
<feature type="transmembrane region" description="Helical" evidence="8">
    <location>
        <begin position="155"/>
        <end position="182"/>
    </location>
</feature>
<dbReference type="Pfam" id="PF00005">
    <property type="entry name" value="ABC_tran"/>
    <property type="match status" value="1"/>
</dbReference>
<evidence type="ECO:0000259" key="10">
    <source>
        <dbReference type="PROSITE" id="PS50990"/>
    </source>
</evidence>
<dbReference type="NCBIfam" id="NF045998">
    <property type="entry name" value="cleave_ABC_plasm"/>
    <property type="match status" value="1"/>
</dbReference>
<gene>
    <name evidence="11" type="ORF">QJ129_02135</name>
</gene>
<dbReference type="GO" id="GO:0008234">
    <property type="term" value="F:cysteine-type peptidase activity"/>
    <property type="evidence" value="ECO:0007669"/>
    <property type="project" value="UniProtKB-KW"/>
</dbReference>
<dbReference type="Gene3D" id="3.90.70.10">
    <property type="entry name" value="Cysteine proteinases"/>
    <property type="match status" value="1"/>
</dbReference>
<dbReference type="SUPFAM" id="SSF90123">
    <property type="entry name" value="ABC transporter transmembrane region"/>
    <property type="match status" value="1"/>
</dbReference>